<organism evidence="1 2">
    <name type="scientific">Cricetulus griseus</name>
    <name type="common">Chinese hamster</name>
    <name type="synonym">Cricetulus barabensis griseus</name>
    <dbReference type="NCBI Taxonomy" id="10029"/>
    <lineage>
        <taxon>Eukaryota</taxon>
        <taxon>Metazoa</taxon>
        <taxon>Chordata</taxon>
        <taxon>Craniata</taxon>
        <taxon>Vertebrata</taxon>
        <taxon>Euteleostomi</taxon>
        <taxon>Mammalia</taxon>
        <taxon>Eutheria</taxon>
        <taxon>Euarchontoglires</taxon>
        <taxon>Glires</taxon>
        <taxon>Rodentia</taxon>
        <taxon>Myomorpha</taxon>
        <taxon>Muroidea</taxon>
        <taxon>Cricetidae</taxon>
        <taxon>Cricetinae</taxon>
        <taxon>Cricetulus</taxon>
    </lineage>
</organism>
<protein>
    <submittedName>
        <fullName evidence="1">Uncharacterized protein</fullName>
    </submittedName>
</protein>
<dbReference type="Proteomes" id="UP000001075">
    <property type="component" value="Unassembled WGS sequence"/>
</dbReference>
<evidence type="ECO:0000313" key="1">
    <source>
        <dbReference type="EMBL" id="EGW02776.1"/>
    </source>
</evidence>
<dbReference type="AlphaFoldDB" id="G3HAQ8"/>
<reference evidence="2" key="1">
    <citation type="journal article" date="2011" name="Nat. Biotechnol.">
        <title>The genomic sequence of the Chinese hamster ovary (CHO)-K1 cell line.</title>
        <authorList>
            <person name="Xu X."/>
            <person name="Nagarajan H."/>
            <person name="Lewis N.E."/>
            <person name="Pan S."/>
            <person name="Cai Z."/>
            <person name="Liu X."/>
            <person name="Chen W."/>
            <person name="Xie M."/>
            <person name="Wang W."/>
            <person name="Hammond S."/>
            <person name="Andersen M.R."/>
            <person name="Neff N."/>
            <person name="Passarelli B."/>
            <person name="Koh W."/>
            <person name="Fan H.C."/>
            <person name="Wang J."/>
            <person name="Gui Y."/>
            <person name="Lee K.H."/>
            <person name="Betenbaugh M.J."/>
            <person name="Quake S.R."/>
            <person name="Famili I."/>
            <person name="Palsson B.O."/>
            <person name="Wang J."/>
        </authorList>
    </citation>
    <scope>NUCLEOTIDE SEQUENCE [LARGE SCALE GENOMIC DNA]</scope>
    <source>
        <strain evidence="2">CHO K1 cell line</strain>
    </source>
</reference>
<proteinExistence type="predicted"/>
<name>G3HAQ8_CRIGR</name>
<gene>
    <name evidence="1" type="ORF">I79_007516</name>
</gene>
<sequence length="52" mass="5848">MCGGQRAIYSSILWDGGQNSYCQAWQQVPSILSDLLHGSYQSQLKLDQDFPL</sequence>
<dbReference type="InParanoid" id="G3HAQ8"/>
<dbReference type="EMBL" id="JH000254">
    <property type="protein sequence ID" value="EGW02776.1"/>
    <property type="molecule type" value="Genomic_DNA"/>
</dbReference>
<accession>G3HAQ8</accession>
<evidence type="ECO:0000313" key="2">
    <source>
        <dbReference type="Proteomes" id="UP000001075"/>
    </source>
</evidence>